<dbReference type="Proteomes" id="UP001470230">
    <property type="component" value="Unassembled WGS sequence"/>
</dbReference>
<evidence type="ECO:0000313" key="2">
    <source>
        <dbReference type="Proteomes" id="UP001470230"/>
    </source>
</evidence>
<protein>
    <recommendedName>
        <fullName evidence="3">USP domain-containing protein</fullName>
    </recommendedName>
</protein>
<organism evidence="1 2">
    <name type="scientific">Tritrichomonas musculus</name>
    <dbReference type="NCBI Taxonomy" id="1915356"/>
    <lineage>
        <taxon>Eukaryota</taxon>
        <taxon>Metamonada</taxon>
        <taxon>Parabasalia</taxon>
        <taxon>Tritrichomonadida</taxon>
        <taxon>Tritrichomonadidae</taxon>
        <taxon>Tritrichomonas</taxon>
    </lineage>
</organism>
<dbReference type="EMBL" id="JAPFFF010000021">
    <property type="protein sequence ID" value="KAK8854253.1"/>
    <property type="molecule type" value="Genomic_DNA"/>
</dbReference>
<comment type="caution">
    <text evidence="1">The sequence shown here is derived from an EMBL/GenBank/DDBJ whole genome shotgun (WGS) entry which is preliminary data.</text>
</comment>
<accession>A0ABR2HX81</accession>
<evidence type="ECO:0000313" key="1">
    <source>
        <dbReference type="EMBL" id="KAK8854253.1"/>
    </source>
</evidence>
<sequence length="795" mass="92849">MKSWLPLLLENIKDIELSENFLIKNNFFNFSLPLSNGDDFLSYTDGMHLLKRMRYEVVNRIYLFLVKYDGKKYQKVSFYLPEFQKLVSSKCGKFVFSSNGLTKMDDDYPHLIFGEDLCQFILTILLTNKDQNIKRIAFKWLIFCIIGCSLDLLVNGNKAIPEENHFSVVILGFFLMFQIERKTCNSQYLPRLFTVQVMREYLNLMVGFFREISTCDELEILVKRFGSMILEHFYAMLRRPCYSDDRLIRLAHSFEKIIALRIIKETDEMKWFEKVNRRQIQQTISCSILKWNWETASKIFTMSDNLFQILMEIDVTKNEKHFELPLNISMNLLQIFSGKSTIDSYEQQINKTNTNVIYTISHKSFHNKGSNAKSRLNIGSVGIFSSHETKNKTIEHENISHSNVESQDHIIDFQDSPINYSNSQNKHSSSYKKPQQKASNITKAQLISPVFETKNHSNLCFFNQALHLILHCDSIFEWVNKKKPTNIKSSLLCNLYFVGKDYYNCDYKKVLNIKEPYNSLVDVCFDALHINKGDQYDSTDIIELILGEFKKEKPSIKNEYSSTFNNIVKSIEYDCNGNNNTAAIESPIYYLCDQSPKINMKESEFIKIPDLKACNITDTFKTWIYYNLQSVGPSEYVPLQMCETSNLFNAIQASFYPESSTISHFKYKKDNGLNPNLIKYNEINFSLQALVSYPRYLFFKINYIGQRQGQFLINEKLAFVGKNESYAEYSVIAITFFKANHFYSLIRYKNANKGPLWALYNDPEIPSLYEGLYEDAMNYFGLNNSKPSIVLFEKY</sequence>
<reference evidence="1 2" key="1">
    <citation type="submission" date="2024-04" db="EMBL/GenBank/DDBJ databases">
        <title>Tritrichomonas musculus Genome.</title>
        <authorList>
            <person name="Alves-Ferreira E."/>
            <person name="Grigg M."/>
            <person name="Lorenzi H."/>
            <person name="Galac M."/>
        </authorList>
    </citation>
    <scope>NUCLEOTIDE SEQUENCE [LARGE SCALE GENOMIC DNA]</scope>
    <source>
        <strain evidence="1 2">EAF2021</strain>
    </source>
</reference>
<gene>
    <name evidence="1" type="ORF">M9Y10_016812</name>
</gene>
<evidence type="ECO:0008006" key="3">
    <source>
        <dbReference type="Google" id="ProtNLM"/>
    </source>
</evidence>
<keyword evidence="2" id="KW-1185">Reference proteome</keyword>
<name>A0ABR2HX81_9EUKA</name>
<proteinExistence type="predicted"/>